<evidence type="ECO:0000313" key="2">
    <source>
        <dbReference type="Proteomes" id="UP000295122"/>
    </source>
</evidence>
<gene>
    <name evidence="1" type="ORF">EV668_4108</name>
</gene>
<keyword evidence="2" id="KW-1185">Reference proteome</keyword>
<proteinExistence type="predicted"/>
<protein>
    <submittedName>
        <fullName evidence="1">Uncharacterized protein</fullName>
    </submittedName>
</protein>
<sequence length="41" mass="4513">MQDVDVSLELIPVKGSPDNYTVDMCGYMDAERPKSPSAKPQ</sequence>
<dbReference type="EMBL" id="SNZR01000015">
    <property type="protein sequence ID" value="TDR88236.1"/>
    <property type="molecule type" value="Genomic_DNA"/>
</dbReference>
<comment type="caution">
    <text evidence="1">The sequence shown here is derived from an EMBL/GenBank/DDBJ whole genome shotgun (WGS) entry which is preliminary data.</text>
</comment>
<dbReference type="Proteomes" id="UP000295122">
    <property type="component" value="Unassembled WGS sequence"/>
</dbReference>
<accession>A0A4R7BWB3</accession>
<name>A0A4R7BWB3_9HYPH</name>
<evidence type="ECO:0000313" key="1">
    <source>
        <dbReference type="EMBL" id="TDR88236.1"/>
    </source>
</evidence>
<reference evidence="1 2" key="1">
    <citation type="submission" date="2019-03" db="EMBL/GenBank/DDBJ databases">
        <title>Genomic Encyclopedia of Type Strains, Phase IV (KMG-IV): sequencing the most valuable type-strain genomes for metagenomic binning, comparative biology and taxonomic classification.</title>
        <authorList>
            <person name="Goeker M."/>
        </authorList>
    </citation>
    <scope>NUCLEOTIDE SEQUENCE [LARGE SCALE GENOMIC DNA]</scope>
    <source>
        <strain evidence="1 2">DSM 25903</strain>
    </source>
</reference>
<dbReference type="AlphaFoldDB" id="A0A4R7BWB3"/>
<organism evidence="1 2">
    <name type="scientific">Enterovirga rhinocerotis</name>
    <dbReference type="NCBI Taxonomy" id="1339210"/>
    <lineage>
        <taxon>Bacteria</taxon>
        <taxon>Pseudomonadati</taxon>
        <taxon>Pseudomonadota</taxon>
        <taxon>Alphaproteobacteria</taxon>
        <taxon>Hyphomicrobiales</taxon>
        <taxon>Methylobacteriaceae</taxon>
        <taxon>Enterovirga</taxon>
    </lineage>
</organism>